<protein>
    <submittedName>
        <fullName evidence="2">Methyltransferase, FkbM family</fullName>
    </submittedName>
</protein>
<dbReference type="AlphaFoldDB" id="A0AAE7B6R1"/>
<proteinExistence type="predicted"/>
<sequence length="355" mass="41447">MILDELLIDIKQKSLVEETLNSNNIYIYGTNNISKKLSQMIKIKGFINDFTNEKSYLNLPILNSQDLDKKIYIISCSLSMYPLSAIRNLNKSGFYNIVTVLDVLKYSTLKFEDTFITDAKIDLEINFSNYEKIYNRINEVESQNIFRNILNFRKNFDLKYMRNYKVDNKRQYFEEFLNLKDGEVFIDAGGFDGQTSIEFIKHSPNYKSIYIFEPDNENLEIAKKNLHNYKNVNFISKGLSNHKDTLKFDMGSGSASKISEIGAITIEVDTLDNLVKEKITFIKMDIEGAEGLAIEGMKNHILNDYPKMAISVYHKADDFWKITEQILNIRNDYDIYMRHYTEGTDETIMFFIPKK</sequence>
<dbReference type="Pfam" id="PF05050">
    <property type="entry name" value="Methyltransf_21"/>
    <property type="match status" value="1"/>
</dbReference>
<dbReference type="GO" id="GO:0032259">
    <property type="term" value="P:methylation"/>
    <property type="evidence" value="ECO:0007669"/>
    <property type="project" value="UniProtKB-KW"/>
</dbReference>
<evidence type="ECO:0000313" key="3">
    <source>
        <dbReference type="Proteomes" id="UP000502065"/>
    </source>
</evidence>
<organism evidence="2 3">
    <name type="scientific">Arcobacter aquimarinus</name>
    <dbReference type="NCBI Taxonomy" id="1315211"/>
    <lineage>
        <taxon>Bacteria</taxon>
        <taxon>Pseudomonadati</taxon>
        <taxon>Campylobacterota</taxon>
        <taxon>Epsilonproteobacteria</taxon>
        <taxon>Campylobacterales</taxon>
        <taxon>Arcobacteraceae</taxon>
        <taxon>Arcobacter</taxon>
    </lineage>
</organism>
<dbReference type="RefSeq" id="WP_129096200.1">
    <property type="nucleotide sequence ID" value="NZ_CBCSAE010000006.1"/>
</dbReference>
<dbReference type="PANTHER" id="PTHR34203:SF15">
    <property type="entry name" value="SLL1173 PROTEIN"/>
    <property type="match status" value="1"/>
</dbReference>
<keyword evidence="2" id="KW-0808">Transferase</keyword>
<dbReference type="PANTHER" id="PTHR34203">
    <property type="entry name" value="METHYLTRANSFERASE, FKBM FAMILY PROTEIN"/>
    <property type="match status" value="1"/>
</dbReference>
<dbReference type="Gene3D" id="3.40.50.150">
    <property type="entry name" value="Vaccinia Virus protein VP39"/>
    <property type="match status" value="1"/>
</dbReference>
<reference evidence="2 3" key="1">
    <citation type="submission" date="2018-07" db="EMBL/GenBank/DDBJ databases">
        <title>Identification of phenol metabolism pathways in Arcobacter.</title>
        <authorList>
            <person name="Miller W.G."/>
            <person name="Yee E."/>
            <person name="Bono J.L."/>
        </authorList>
    </citation>
    <scope>NUCLEOTIDE SEQUENCE [LARGE SCALE GENOMIC DNA]</scope>
    <source>
        <strain evidence="2 3">W63</strain>
    </source>
</reference>
<dbReference type="GO" id="GO:0008168">
    <property type="term" value="F:methyltransferase activity"/>
    <property type="evidence" value="ECO:0007669"/>
    <property type="project" value="UniProtKB-KW"/>
</dbReference>
<feature type="domain" description="Methyltransferase FkbM" evidence="1">
    <location>
        <begin position="188"/>
        <end position="328"/>
    </location>
</feature>
<accession>A0AAE7B6R1</accession>
<dbReference type="InterPro" id="IPR006342">
    <property type="entry name" value="FkbM_mtfrase"/>
</dbReference>
<keyword evidence="2" id="KW-0489">Methyltransferase</keyword>
<dbReference type="InterPro" id="IPR029063">
    <property type="entry name" value="SAM-dependent_MTases_sf"/>
</dbReference>
<keyword evidence="3" id="KW-1185">Reference proteome</keyword>
<name>A0AAE7B6R1_9BACT</name>
<dbReference type="KEGG" id="aaqi:AAQM_2378"/>
<dbReference type="SUPFAM" id="SSF53335">
    <property type="entry name" value="S-adenosyl-L-methionine-dependent methyltransferases"/>
    <property type="match status" value="1"/>
</dbReference>
<evidence type="ECO:0000313" key="2">
    <source>
        <dbReference type="EMBL" id="QKE27075.1"/>
    </source>
</evidence>
<dbReference type="EMBL" id="CP030944">
    <property type="protein sequence ID" value="QKE27075.1"/>
    <property type="molecule type" value="Genomic_DNA"/>
</dbReference>
<dbReference type="NCBIfam" id="TIGR01444">
    <property type="entry name" value="fkbM_fam"/>
    <property type="match status" value="1"/>
</dbReference>
<dbReference type="Proteomes" id="UP000502065">
    <property type="component" value="Chromosome"/>
</dbReference>
<dbReference type="InterPro" id="IPR052514">
    <property type="entry name" value="SAM-dependent_MTase"/>
</dbReference>
<gene>
    <name evidence="2" type="ORF">AAQM_2378</name>
</gene>
<evidence type="ECO:0000259" key="1">
    <source>
        <dbReference type="Pfam" id="PF05050"/>
    </source>
</evidence>